<dbReference type="Gene3D" id="3.30.465.10">
    <property type="match status" value="1"/>
</dbReference>
<dbReference type="InterPro" id="IPR036318">
    <property type="entry name" value="FAD-bd_PCMH-like_sf"/>
</dbReference>
<evidence type="ECO:0000256" key="4">
    <source>
        <dbReference type="ARBA" id="ARBA00023002"/>
    </source>
</evidence>
<dbReference type="InterPro" id="IPR016166">
    <property type="entry name" value="FAD-bd_PCMH"/>
</dbReference>
<evidence type="ECO:0000256" key="1">
    <source>
        <dbReference type="ARBA" id="ARBA00005466"/>
    </source>
</evidence>
<dbReference type="InterPro" id="IPR016169">
    <property type="entry name" value="FAD-bd_PCMH_sub2"/>
</dbReference>
<dbReference type="Pfam" id="PF01565">
    <property type="entry name" value="FAD_binding_4"/>
    <property type="match status" value="1"/>
</dbReference>
<dbReference type="InterPro" id="IPR016167">
    <property type="entry name" value="FAD-bd_PCMH_sub1"/>
</dbReference>
<dbReference type="AlphaFoldDB" id="A0A9W8TQE3"/>
<accession>A0A9W8TQE3</accession>
<dbReference type="Proteomes" id="UP001148614">
    <property type="component" value="Unassembled WGS sequence"/>
</dbReference>
<organism evidence="6 7">
    <name type="scientific">Xylaria arbuscula</name>
    <dbReference type="NCBI Taxonomy" id="114810"/>
    <lineage>
        <taxon>Eukaryota</taxon>
        <taxon>Fungi</taxon>
        <taxon>Dikarya</taxon>
        <taxon>Ascomycota</taxon>
        <taxon>Pezizomycotina</taxon>
        <taxon>Sordariomycetes</taxon>
        <taxon>Xylariomycetidae</taxon>
        <taxon>Xylariales</taxon>
        <taxon>Xylariaceae</taxon>
        <taxon>Xylaria</taxon>
    </lineage>
</organism>
<gene>
    <name evidence="6" type="ORF">NPX13_g575</name>
</gene>
<dbReference type="Gene3D" id="3.30.43.10">
    <property type="entry name" value="Uridine Diphospho-n-acetylenolpyruvylglucosamine Reductase, domain 2"/>
    <property type="match status" value="1"/>
</dbReference>
<dbReference type="PANTHER" id="PTHR42973">
    <property type="entry name" value="BINDING OXIDOREDUCTASE, PUTATIVE (AFU_ORTHOLOGUE AFUA_1G17690)-RELATED"/>
    <property type="match status" value="1"/>
</dbReference>
<dbReference type="GO" id="GO:0071949">
    <property type="term" value="F:FAD binding"/>
    <property type="evidence" value="ECO:0007669"/>
    <property type="project" value="InterPro"/>
</dbReference>
<evidence type="ECO:0000259" key="5">
    <source>
        <dbReference type="PROSITE" id="PS51387"/>
    </source>
</evidence>
<evidence type="ECO:0000313" key="7">
    <source>
        <dbReference type="Proteomes" id="UP001148614"/>
    </source>
</evidence>
<protein>
    <recommendedName>
        <fullName evidence="5">FAD-binding PCMH-type domain-containing protein</fullName>
    </recommendedName>
</protein>
<dbReference type="VEuPathDB" id="FungiDB:F4678DRAFT_344533"/>
<feature type="domain" description="FAD-binding PCMH-type" evidence="5">
    <location>
        <begin position="45"/>
        <end position="216"/>
    </location>
</feature>
<name>A0A9W8TQE3_9PEZI</name>
<dbReference type="Gene3D" id="3.40.462.20">
    <property type="match status" value="1"/>
</dbReference>
<keyword evidence="3" id="KW-0274">FAD</keyword>
<dbReference type="SUPFAM" id="SSF56176">
    <property type="entry name" value="FAD-binding/transporter-associated domain-like"/>
    <property type="match status" value="1"/>
</dbReference>
<proteinExistence type="inferred from homology"/>
<comment type="similarity">
    <text evidence="1">Belongs to the oxygen-dependent FAD-linked oxidoreductase family.</text>
</comment>
<keyword evidence="2" id="KW-0285">Flavoprotein</keyword>
<keyword evidence="7" id="KW-1185">Reference proteome</keyword>
<dbReference type="PANTHER" id="PTHR42973:SF22">
    <property type="entry name" value="FAD-BINDING PCMH-TYPE DOMAIN-CONTAINING PROTEIN-RELATED"/>
    <property type="match status" value="1"/>
</dbReference>
<dbReference type="PROSITE" id="PS51387">
    <property type="entry name" value="FAD_PCMH"/>
    <property type="match status" value="1"/>
</dbReference>
<dbReference type="InterPro" id="IPR050416">
    <property type="entry name" value="FAD-linked_Oxidoreductase"/>
</dbReference>
<dbReference type="InterPro" id="IPR006094">
    <property type="entry name" value="Oxid_FAD_bind_N"/>
</dbReference>
<sequence length="477" mass="50958">MALNSSVAGDCCHTLVALLGPEKVSLPGSETYNATLSSYFTPQVITTPPLCIVSPTTTGEVSAIVVSLTAGSCNFAVRSAGHATVPDASNAPGGVTVNLQALNSMELNEDNSVLNTGVGATWDMVYAKLDPLGLSVAGGRVGGVGVSGLTLGGGISYFGSREGWTCNSALGFEVVLADGSIVEVDEAHDPDFFHGLRGGMNNFGIVTRIDYRTFQQGSLWTNSLYSPLSSLDEQVKVFADITKAENYDDYASFIFGFGYSKERNLSVIIHELVYTKPVENPKYYQGFLDLPSVYNTSSITSTSALAQANSNQLPIGKARYAFSTTTFVPTEAMTHAVFQAWQSSLKVVGDIKGLNWSISMEPLPPSTYSRGATANSMGLADRKETLIVCLLTLTWADAADDDLIKNAQVSLISAIEEAAHKLGTYDPFKYINYAAQWQNPIAGYGKASVRKLQALRARVDPHKVFTRLVSGGFKIPA</sequence>
<evidence type="ECO:0000256" key="3">
    <source>
        <dbReference type="ARBA" id="ARBA00022827"/>
    </source>
</evidence>
<reference evidence="6" key="1">
    <citation type="submission" date="2022-07" db="EMBL/GenBank/DDBJ databases">
        <title>Genome Sequence of Xylaria arbuscula.</title>
        <authorList>
            <person name="Buettner E."/>
        </authorList>
    </citation>
    <scope>NUCLEOTIDE SEQUENCE</scope>
    <source>
        <strain evidence="6">VT107</strain>
    </source>
</reference>
<dbReference type="GO" id="GO:0016491">
    <property type="term" value="F:oxidoreductase activity"/>
    <property type="evidence" value="ECO:0007669"/>
    <property type="project" value="UniProtKB-KW"/>
</dbReference>
<comment type="caution">
    <text evidence="6">The sequence shown here is derived from an EMBL/GenBank/DDBJ whole genome shotgun (WGS) entry which is preliminary data.</text>
</comment>
<evidence type="ECO:0000256" key="2">
    <source>
        <dbReference type="ARBA" id="ARBA00022630"/>
    </source>
</evidence>
<evidence type="ECO:0000313" key="6">
    <source>
        <dbReference type="EMBL" id="KAJ3579982.1"/>
    </source>
</evidence>
<dbReference type="EMBL" id="JANPWZ010000039">
    <property type="protein sequence ID" value="KAJ3579982.1"/>
    <property type="molecule type" value="Genomic_DNA"/>
</dbReference>
<keyword evidence="4" id="KW-0560">Oxidoreductase</keyword>